<comment type="subcellular location">
    <subcellularLocation>
        <location evidence="1">Endoplasmic reticulum membrane</location>
        <topology evidence="1">Multi-pass membrane protein</topology>
    </subcellularLocation>
</comment>
<evidence type="ECO:0000313" key="3">
    <source>
        <dbReference type="EMBL" id="KAG0114927.1"/>
    </source>
</evidence>
<reference evidence="4" key="3">
    <citation type="submission" date="2022-01" db="EMBL/GenBank/DDBJ databases">
        <authorList>
            <person name="Rubenstein D.R."/>
        </authorList>
    </citation>
    <scope>NUCLEOTIDE SEQUENCE</scope>
    <source>
        <strain evidence="4">SS15</strain>
        <tissue evidence="4">Liver</tissue>
    </source>
</reference>
<evidence type="ECO:0000313" key="4">
    <source>
        <dbReference type="EMBL" id="KAI1233647.1"/>
    </source>
</evidence>
<keyword evidence="5" id="KW-1185">Reference proteome</keyword>
<feature type="domain" description="Lipase maturation factor 1/2 N-terminal" evidence="2">
    <location>
        <begin position="3"/>
        <end position="49"/>
    </location>
</feature>
<reference evidence="3" key="1">
    <citation type="submission" date="2020-10" db="EMBL/GenBank/DDBJ databases">
        <title>Feather gene expression reveals the developmental basis of iridescence in African starlings.</title>
        <authorList>
            <person name="Rubenstein D.R."/>
        </authorList>
    </citation>
    <scope>NUCLEOTIDE SEQUENCE</scope>
    <source>
        <strain evidence="3">SS15</strain>
        <tissue evidence="3">Liver</tissue>
    </source>
</reference>
<dbReference type="AlphaFoldDB" id="A0A835NGB0"/>
<proteinExistence type="inferred from homology"/>
<dbReference type="Pfam" id="PF06762">
    <property type="entry name" value="LMF1"/>
    <property type="match status" value="1"/>
</dbReference>
<evidence type="ECO:0000313" key="5">
    <source>
        <dbReference type="Proteomes" id="UP000618051"/>
    </source>
</evidence>
<protein>
    <recommendedName>
        <fullName evidence="1">Lipase maturation factor</fullName>
    </recommendedName>
</protein>
<comment type="function">
    <text evidence="1">Involved in the maturation of specific proteins in the endoplasmic reticulum.</text>
</comment>
<dbReference type="OrthoDB" id="9909540at2759"/>
<sequence length="64" mass="7494">MLEGLIKIRGDRCWRELTCMDYHYEPLALRPCACASWVMLFFPTTILKTPIPLLPSPLWIQEQS</sequence>
<accession>A0A835NGB0</accession>
<reference evidence="4 5" key="2">
    <citation type="journal article" date="2021" name="J. Hered.">
        <title>Feather Gene Expression Elucidates the Developmental Basis of Plumage Iridescence in African Starlings.</title>
        <authorList>
            <person name="Rubenstein D.R."/>
            <person name="Corvelo A."/>
            <person name="MacManes M.D."/>
            <person name="Maia R."/>
            <person name="Narzisi G."/>
            <person name="Rousaki A."/>
            <person name="Vandenabeele P."/>
            <person name="Shawkey M.D."/>
            <person name="Solomon J."/>
        </authorList>
    </citation>
    <scope>NUCLEOTIDE SEQUENCE [LARGE SCALE GENOMIC DNA]</scope>
    <source>
        <strain evidence="4">SS15</strain>
    </source>
</reference>
<gene>
    <name evidence="4" type="ORF">IHE44_0004085</name>
    <name evidence="3" type="ORF">IHE44_006929</name>
</gene>
<evidence type="ECO:0000256" key="1">
    <source>
        <dbReference type="RuleBase" id="RU361229"/>
    </source>
</evidence>
<dbReference type="EMBL" id="JADDUC020000017">
    <property type="protein sequence ID" value="KAI1233647.1"/>
    <property type="molecule type" value="Genomic_DNA"/>
</dbReference>
<dbReference type="GO" id="GO:0051604">
    <property type="term" value="P:protein maturation"/>
    <property type="evidence" value="ECO:0007669"/>
    <property type="project" value="InterPro"/>
</dbReference>
<dbReference type="Proteomes" id="UP000618051">
    <property type="component" value="Unassembled WGS sequence"/>
</dbReference>
<evidence type="ECO:0000259" key="2">
    <source>
        <dbReference type="Pfam" id="PF06762"/>
    </source>
</evidence>
<comment type="caution">
    <text evidence="3">The sequence shown here is derived from an EMBL/GenBank/DDBJ whole genome shotgun (WGS) entry which is preliminary data.</text>
</comment>
<keyword evidence="1" id="KW-0256">Endoplasmic reticulum</keyword>
<dbReference type="GO" id="GO:0005789">
    <property type="term" value="C:endoplasmic reticulum membrane"/>
    <property type="evidence" value="ECO:0007669"/>
    <property type="project" value="UniProtKB-SubCell"/>
</dbReference>
<dbReference type="EMBL" id="JADDUC010000248">
    <property type="protein sequence ID" value="KAG0114927.1"/>
    <property type="molecule type" value="Genomic_DNA"/>
</dbReference>
<name>A0A835NGB0_9PASS</name>
<dbReference type="InterPro" id="IPR057434">
    <property type="entry name" value="LMF1/2_N"/>
</dbReference>
<comment type="similarity">
    <text evidence="1">Belongs to the lipase maturation factor family.</text>
</comment>
<organism evidence="3">
    <name type="scientific">Lamprotornis superbus</name>
    <dbReference type="NCBI Taxonomy" id="245042"/>
    <lineage>
        <taxon>Eukaryota</taxon>
        <taxon>Metazoa</taxon>
        <taxon>Chordata</taxon>
        <taxon>Craniata</taxon>
        <taxon>Vertebrata</taxon>
        <taxon>Euteleostomi</taxon>
        <taxon>Archelosauria</taxon>
        <taxon>Archosauria</taxon>
        <taxon>Dinosauria</taxon>
        <taxon>Saurischia</taxon>
        <taxon>Theropoda</taxon>
        <taxon>Coelurosauria</taxon>
        <taxon>Aves</taxon>
        <taxon>Neognathae</taxon>
        <taxon>Neoaves</taxon>
        <taxon>Telluraves</taxon>
        <taxon>Australaves</taxon>
        <taxon>Passeriformes</taxon>
        <taxon>Sturnidae</taxon>
        <taxon>Lamprotornis</taxon>
    </lineage>
</organism>